<dbReference type="Proteomes" id="UP000604046">
    <property type="component" value="Unassembled WGS sequence"/>
</dbReference>
<organism evidence="2 3">
    <name type="scientific">Symbiodinium natans</name>
    <dbReference type="NCBI Taxonomy" id="878477"/>
    <lineage>
        <taxon>Eukaryota</taxon>
        <taxon>Sar</taxon>
        <taxon>Alveolata</taxon>
        <taxon>Dinophyceae</taxon>
        <taxon>Suessiales</taxon>
        <taxon>Symbiodiniaceae</taxon>
        <taxon>Symbiodinium</taxon>
    </lineage>
</organism>
<sequence>MAALENSVQQLLNSAGPDVAGLSESLKTVMEQEMKPTMRTAMVDLQKELDAHYSSGYTRCDEALAKDKGPDGKLAGKTSVFKKAQTQHQTCRKEESDARTAHSTCSATESQLGAEKETACQVVREFNKANSSDCAKQEGESEEAYTRRLREYYEARNLEVREAEEKCDRATVSLENKVAECSGLKDTWSGIREACGREQDTMDEASCDIQEDETSVCQEYSRCYEQATAAYNQDLEAVKQQQADLADEWAALLRMQCLLQVFAKDADKQAALATCKGQDHASEVASATSLRFPSPVPKTAQLCSTIGGAAANSHYIVQHYGSLPKNAQAKTCSASCCTKCSEFLCPHGFVNIDLAEQKIGSLAESCCVEGSLFSNSKLVSEKHQGLLRDWVQSSKRWTLCYQRSTHGGDSPAAFHAGCDNKGRTITVMKLSTGKVVGGYNANSWSSPVLGPENIRLWNSYYSPNLERTGFLFSLTTEFKHKQNDRRFLHYNKYATWNGDTMGPNFGLYHRGDLQAFSWEAGKTGYGHRRNKCDIGYTYITRLGQTTENIARQDFCGSFDNFGIEEMEVFYQA</sequence>
<comment type="caution">
    <text evidence="2">The sequence shown here is derived from an EMBL/GenBank/DDBJ whole genome shotgun (WGS) entry which is preliminary data.</text>
</comment>
<dbReference type="InterPro" id="IPR006571">
    <property type="entry name" value="TLDc_dom"/>
</dbReference>
<protein>
    <recommendedName>
        <fullName evidence="1">TLDc domain-containing protein</fullName>
    </recommendedName>
</protein>
<evidence type="ECO:0000313" key="3">
    <source>
        <dbReference type="Proteomes" id="UP000604046"/>
    </source>
</evidence>
<dbReference type="OrthoDB" id="283531at2759"/>
<dbReference type="EMBL" id="CAJNDS010000395">
    <property type="protein sequence ID" value="CAE7201583.1"/>
    <property type="molecule type" value="Genomic_DNA"/>
</dbReference>
<feature type="domain" description="TLDc" evidence="1">
    <location>
        <begin position="374"/>
        <end position="569"/>
    </location>
</feature>
<dbReference type="AlphaFoldDB" id="A0A812JHN2"/>
<proteinExistence type="predicted"/>
<dbReference type="Pfam" id="PF07534">
    <property type="entry name" value="TLD"/>
    <property type="match status" value="1"/>
</dbReference>
<name>A0A812JHN2_9DINO</name>
<reference evidence="2" key="1">
    <citation type="submission" date="2021-02" db="EMBL/GenBank/DDBJ databases">
        <authorList>
            <person name="Dougan E. K."/>
            <person name="Rhodes N."/>
            <person name="Thang M."/>
            <person name="Chan C."/>
        </authorList>
    </citation>
    <scope>NUCLEOTIDE SEQUENCE</scope>
</reference>
<keyword evidence="3" id="KW-1185">Reference proteome</keyword>
<accession>A0A812JHN2</accession>
<evidence type="ECO:0000259" key="1">
    <source>
        <dbReference type="Pfam" id="PF07534"/>
    </source>
</evidence>
<gene>
    <name evidence="2" type="ORF">SNAT2548_LOCUS6046</name>
</gene>
<evidence type="ECO:0000313" key="2">
    <source>
        <dbReference type="EMBL" id="CAE7201583.1"/>
    </source>
</evidence>